<keyword evidence="7" id="KW-0472">Membrane</keyword>
<dbReference type="PRINTS" id="PR00956">
    <property type="entry name" value="FLGMOTORFLIN"/>
</dbReference>
<evidence type="ECO:0000256" key="7">
    <source>
        <dbReference type="ARBA" id="ARBA00023136"/>
    </source>
</evidence>
<dbReference type="Gene3D" id="2.30.330.10">
    <property type="entry name" value="SpoA-like"/>
    <property type="match status" value="1"/>
</dbReference>
<dbReference type="GO" id="GO:0071973">
    <property type="term" value="P:bacterial-type flagellum-dependent cell motility"/>
    <property type="evidence" value="ECO:0007669"/>
    <property type="project" value="InterPro"/>
</dbReference>
<comment type="similarity">
    <text evidence="2">Belongs to the FliN/MopA/SpaO family.</text>
</comment>
<protein>
    <recommendedName>
        <fullName evidence="3">Flagellar motor switch protein FliN</fullName>
    </recommendedName>
</protein>
<evidence type="ECO:0000256" key="3">
    <source>
        <dbReference type="ARBA" id="ARBA00021897"/>
    </source>
</evidence>
<name>A0A6G8F302_9PROT</name>
<dbReference type="PANTHER" id="PTHR43484">
    <property type="match status" value="1"/>
</dbReference>
<keyword evidence="6" id="KW-0283">Flagellar rotation</keyword>
<dbReference type="PANTHER" id="PTHR43484:SF1">
    <property type="entry name" value="FLAGELLAR MOTOR SWITCH PROTEIN FLIN"/>
    <property type="match status" value="1"/>
</dbReference>
<organism evidence="9">
    <name type="scientific">uncultured Alphaproteobacteria bacterium</name>
    <dbReference type="NCBI Taxonomy" id="91750"/>
    <lineage>
        <taxon>Bacteria</taxon>
        <taxon>Pseudomonadati</taxon>
        <taxon>Pseudomonadota</taxon>
        <taxon>Alphaproteobacteria</taxon>
        <taxon>environmental samples</taxon>
    </lineage>
</organism>
<evidence type="ECO:0000256" key="2">
    <source>
        <dbReference type="ARBA" id="ARBA00009226"/>
    </source>
</evidence>
<dbReference type="GO" id="GO:0006935">
    <property type="term" value="P:chemotaxis"/>
    <property type="evidence" value="ECO:0007669"/>
    <property type="project" value="UniProtKB-KW"/>
</dbReference>
<evidence type="ECO:0000256" key="1">
    <source>
        <dbReference type="ARBA" id="ARBA00004413"/>
    </source>
</evidence>
<accession>A0A6G8F302</accession>
<sequence>MTETDNISMFGAAADVDVQVSVVAGKTRLTLKQLADLREGSVLELDKMVGEPVDLYVNDILAARGKLMLSGSELGVYITEIAIGGEENEN</sequence>
<dbReference type="InterPro" id="IPR051469">
    <property type="entry name" value="FliN/MopA/SpaO"/>
</dbReference>
<dbReference type="GO" id="GO:0003774">
    <property type="term" value="F:cytoskeletal motor activity"/>
    <property type="evidence" value="ECO:0007669"/>
    <property type="project" value="InterPro"/>
</dbReference>
<comment type="subcellular location">
    <subcellularLocation>
        <location evidence="1">Cell membrane</location>
        <topology evidence="1">Peripheral membrane protein</topology>
        <orientation evidence="1">Cytoplasmic side</orientation>
    </subcellularLocation>
</comment>
<proteinExistence type="inferred from homology"/>
<dbReference type="EMBL" id="MN990731">
    <property type="protein sequence ID" value="QIM10626.1"/>
    <property type="molecule type" value="Genomic_DNA"/>
</dbReference>
<keyword evidence="4" id="KW-1003">Cell membrane</keyword>
<dbReference type="GO" id="GO:0009425">
    <property type="term" value="C:bacterial-type flagellum basal body"/>
    <property type="evidence" value="ECO:0007669"/>
    <property type="project" value="InterPro"/>
</dbReference>
<dbReference type="InterPro" id="IPR001543">
    <property type="entry name" value="FliN-like_C"/>
</dbReference>
<dbReference type="Pfam" id="PF01052">
    <property type="entry name" value="FliMN_C"/>
    <property type="match status" value="1"/>
</dbReference>
<keyword evidence="5" id="KW-0145">Chemotaxis</keyword>
<dbReference type="InterPro" id="IPR001172">
    <property type="entry name" value="FliN_T3SS_HrcQb"/>
</dbReference>
<evidence type="ECO:0000259" key="8">
    <source>
        <dbReference type="Pfam" id="PF01052"/>
    </source>
</evidence>
<dbReference type="SUPFAM" id="SSF101801">
    <property type="entry name" value="Surface presentation of antigens (SPOA)"/>
    <property type="match status" value="1"/>
</dbReference>
<gene>
    <name evidence="9" type="ORF">PlAlph_5180</name>
</gene>
<reference evidence="9" key="1">
    <citation type="journal article" date="2020" name="J. ISSAAS">
        <title>Lactobacilli and other gastrointestinal microbiota of Peromyscus leucopus, reservoir host for agents of Lyme disease and other zoonoses in North America.</title>
        <authorList>
            <person name="Milovic A."/>
            <person name="Bassam K."/>
            <person name="Shao H."/>
            <person name="Chatzistamou I."/>
            <person name="Tufts D.M."/>
            <person name="Diuk-Wasser M."/>
            <person name="Barbour A.G."/>
        </authorList>
    </citation>
    <scope>NUCLEOTIDE SEQUENCE</scope>
    <source>
        <strain evidence="9">LL90</strain>
    </source>
</reference>
<evidence type="ECO:0000256" key="4">
    <source>
        <dbReference type="ARBA" id="ARBA00022475"/>
    </source>
</evidence>
<dbReference type="InterPro" id="IPR036429">
    <property type="entry name" value="SpoA-like_sf"/>
</dbReference>
<evidence type="ECO:0000313" key="9">
    <source>
        <dbReference type="EMBL" id="QIM10626.1"/>
    </source>
</evidence>
<dbReference type="AlphaFoldDB" id="A0A6G8F302"/>
<dbReference type="GO" id="GO:0005886">
    <property type="term" value="C:plasma membrane"/>
    <property type="evidence" value="ECO:0007669"/>
    <property type="project" value="UniProtKB-SubCell"/>
</dbReference>
<evidence type="ECO:0000256" key="5">
    <source>
        <dbReference type="ARBA" id="ARBA00022500"/>
    </source>
</evidence>
<evidence type="ECO:0000256" key="6">
    <source>
        <dbReference type="ARBA" id="ARBA00022779"/>
    </source>
</evidence>
<feature type="domain" description="Flagellar motor switch protein FliN-like C-terminal" evidence="8">
    <location>
        <begin position="15"/>
        <end position="81"/>
    </location>
</feature>